<accession>A0A1M5D5N3</accession>
<evidence type="ECO:0000313" key="1">
    <source>
        <dbReference type="EMBL" id="SHF62383.1"/>
    </source>
</evidence>
<dbReference type="OrthoDB" id="9886418at2"/>
<dbReference type="EMBL" id="FQVI01000057">
    <property type="protein sequence ID" value="SHF62383.1"/>
    <property type="molecule type" value="Genomic_DNA"/>
</dbReference>
<keyword evidence="2" id="KW-1185">Reference proteome</keyword>
<evidence type="ECO:0000313" key="2">
    <source>
        <dbReference type="Proteomes" id="UP000184245"/>
    </source>
</evidence>
<proteinExistence type="predicted"/>
<sequence>MKLYRFYIDAGKLQKEILDVEEKPKSYTITGCDWRKRIAKDDIGAVDCRKRVHLLEDDKKKAIDILMDYYSDEKCRHDRYHEEQIKRFHEIFNALHIAGKEATNE</sequence>
<dbReference type="RefSeq" id="WP_072854913.1">
    <property type="nucleotide sequence ID" value="NZ_FQVI01000057.1"/>
</dbReference>
<gene>
    <name evidence="1" type="ORF">SAMN02745158_04428</name>
</gene>
<dbReference type="Proteomes" id="UP000184245">
    <property type="component" value="Unassembled WGS sequence"/>
</dbReference>
<protein>
    <submittedName>
        <fullName evidence="1">Uncharacterized protein</fullName>
    </submittedName>
</protein>
<dbReference type="STRING" id="1122155.SAMN02745158_04428"/>
<reference evidence="1 2" key="1">
    <citation type="submission" date="2016-11" db="EMBL/GenBank/DDBJ databases">
        <authorList>
            <person name="Jaros S."/>
            <person name="Januszkiewicz K."/>
            <person name="Wedrychowicz H."/>
        </authorList>
    </citation>
    <scope>NUCLEOTIDE SEQUENCE [LARGE SCALE GENOMIC DNA]</scope>
    <source>
        <strain evidence="1 2">DSM 17459</strain>
    </source>
</reference>
<dbReference type="AlphaFoldDB" id="A0A1M5D5N3"/>
<name>A0A1M5D5N3_9CLOT</name>
<organism evidence="1 2">
    <name type="scientific">Lactonifactor longoviformis DSM 17459</name>
    <dbReference type="NCBI Taxonomy" id="1122155"/>
    <lineage>
        <taxon>Bacteria</taxon>
        <taxon>Bacillati</taxon>
        <taxon>Bacillota</taxon>
        <taxon>Clostridia</taxon>
        <taxon>Eubacteriales</taxon>
        <taxon>Clostridiaceae</taxon>
        <taxon>Lactonifactor</taxon>
    </lineage>
</organism>